<dbReference type="eggNOG" id="COG2205">
    <property type="taxonomic scope" value="Bacteria"/>
</dbReference>
<evidence type="ECO:0000256" key="4">
    <source>
        <dbReference type="ARBA" id="ARBA00022553"/>
    </source>
</evidence>
<evidence type="ECO:0000259" key="12">
    <source>
        <dbReference type="PROSITE" id="PS50109"/>
    </source>
</evidence>
<accession>K2MQL1</accession>
<dbReference type="Gene3D" id="3.30.565.10">
    <property type="entry name" value="Histidine kinase-like ATPase, C-terminal domain"/>
    <property type="match status" value="1"/>
</dbReference>
<keyword evidence="9" id="KW-0902">Two-component regulatory system</keyword>
<dbReference type="InterPro" id="IPR004358">
    <property type="entry name" value="Sig_transdc_His_kin-like_C"/>
</dbReference>
<dbReference type="InterPro" id="IPR003660">
    <property type="entry name" value="HAMP_dom"/>
</dbReference>
<comment type="caution">
    <text evidence="14">The sequence shown here is derived from an EMBL/GenBank/DDBJ whole genome shotgun (WGS) entry which is preliminary data.</text>
</comment>
<keyword evidence="7 14" id="KW-0418">Kinase</keyword>
<evidence type="ECO:0000256" key="11">
    <source>
        <dbReference type="SAM" id="Phobius"/>
    </source>
</evidence>
<evidence type="ECO:0000313" key="15">
    <source>
        <dbReference type="Proteomes" id="UP000006786"/>
    </source>
</evidence>
<evidence type="ECO:0000256" key="3">
    <source>
        <dbReference type="ARBA" id="ARBA00012438"/>
    </source>
</evidence>
<evidence type="ECO:0000256" key="5">
    <source>
        <dbReference type="ARBA" id="ARBA00022679"/>
    </source>
</evidence>
<keyword evidence="10 11" id="KW-0472">Membrane</keyword>
<dbReference type="GO" id="GO:0000155">
    <property type="term" value="F:phosphorelay sensor kinase activity"/>
    <property type="evidence" value="ECO:0007669"/>
    <property type="project" value="InterPro"/>
</dbReference>
<dbReference type="CDD" id="cd00082">
    <property type="entry name" value="HisKA"/>
    <property type="match status" value="1"/>
</dbReference>
<dbReference type="PRINTS" id="PR00344">
    <property type="entry name" value="BCTRLSENSOR"/>
</dbReference>
<evidence type="ECO:0000256" key="10">
    <source>
        <dbReference type="ARBA" id="ARBA00023136"/>
    </source>
</evidence>
<dbReference type="SUPFAM" id="SSF47384">
    <property type="entry name" value="Homodimeric domain of signal transducing histidine kinase"/>
    <property type="match status" value="1"/>
</dbReference>
<dbReference type="SUPFAM" id="SSF55874">
    <property type="entry name" value="ATPase domain of HSP90 chaperone/DNA topoisomerase II/histidine kinase"/>
    <property type="match status" value="1"/>
</dbReference>
<dbReference type="InterPro" id="IPR005467">
    <property type="entry name" value="His_kinase_dom"/>
</dbReference>
<dbReference type="Pfam" id="PF08521">
    <property type="entry name" value="2CSK_N"/>
    <property type="match status" value="1"/>
</dbReference>
<dbReference type="EMBL" id="AMRM01000006">
    <property type="protein sequence ID" value="EKF19592.1"/>
    <property type="molecule type" value="Genomic_DNA"/>
</dbReference>
<dbReference type="Pfam" id="PF00512">
    <property type="entry name" value="HisKA"/>
    <property type="match status" value="1"/>
</dbReference>
<feature type="transmembrane region" description="Helical" evidence="11">
    <location>
        <begin position="171"/>
        <end position="193"/>
    </location>
</feature>
<dbReference type="EC" id="2.7.13.3" evidence="3"/>
<dbReference type="InterPro" id="IPR003594">
    <property type="entry name" value="HATPase_dom"/>
</dbReference>
<keyword evidence="15" id="KW-1185">Reference proteome</keyword>
<keyword evidence="5" id="KW-0808">Transferase</keyword>
<dbReference type="Pfam" id="PF02518">
    <property type="entry name" value="HATPase_c"/>
    <property type="match status" value="1"/>
</dbReference>
<evidence type="ECO:0000256" key="7">
    <source>
        <dbReference type="ARBA" id="ARBA00022777"/>
    </source>
</evidence>
<dbReference type="PATRIC" id="fig|391937.3.peg.1409"/>
<organism evidence="14 15">
    <name type="scientific">Nitratireductor pacificus pht-3B</name>
    <dbReference type="NCBI Taxonomy" id="391937"/>
    <lineage>
        <taxon>Bacteria</taxon>
        <taxon>Pseudomonadati</taxon>
        <taxon>Pseudomonadota</taxon>
        <taxon>Alphaproteobacteria</taxon>
        <taxon>Hyphomicrobiales</taxon>
        <taxon>Phyllobacteriaceae</taxon>
        <taxon>Nitratireductor</taxon>
    </lineage>
</organism>
<comment type="subcellular location">
    <subcellularLocation>
        <location evidence="2">Membrane</location>
    </subcellularLocation>
</comment>
<dbReference type="OrthoDB" id="8673316at2"/>
<keyword evidence="6 11" id="KW-0812">Transmembrane</keyword>
<proteinExistence type="predicted"/>
<dbReference type="PANTHER" id="PTHR45436">
    <property type="entry name" value="SENSOR HISTIDINE KINASE YKOH"/>
    <property type="match status" value="1"/>
</dbReference>
<dbReference type="InterPro" id="IPR003661">
    <property type="entry name" value="HisK_dim/P_dom"/>
</dbReference>
<reference evidence="14 15" key="1">
    <citation type="journal article" date="2012" name="J. Bacteriol.">
        <title>Genome Sequence of Nitratireductor pacificus Type Strain pht-3B.</title>
        <authorList>
            <person name="Lai Q."/>
            <person name="Li G."/>
            <person name="Shao Z."/>
        </authorList>
    </citation>
    <scope>NUCLEOTIDE SEQUENCE [LARGE SCALE GENOMIC DNA]</scope>
    <source>
        <strain evidence="15">pht-3B</strain>
    </source>
</reference>
<feature type="domain" description="Histidine kinase" evidence="12">
    <location>
        <begin position="254"/>
        <end position="464"/>
    </location>
</feature>
<dbReference type="SMART" id="SM00387">
    <property type="entry name" value="HATPase_c"/>
    <property type="match status" value="1"/>
</dbReference>
<evidence type="ECO:0000256" key="8">
    <source>
        <dbReference type="ARBA" id="ARBA00022989"/>
    </source>
</evidence>
<gene>
    <name evidence="14" type="ORF">NA2_06847</name>
</gene>
<dbReference type="InterPro" id="IPR050428">
    <property type="entry name" value="TCS_sensor_his_kinase"/>
</dbReference>
<evidence type="ECO:0000256" key="1">
    <source>
        <dbReference type="ARBA" id="ARBA00000085"/>
    </source>
</evidence>
<dbReference type="Gene3D" id="1.10.287.130">
    <property type="match status" value="1"/>
</dbReference>
<dbReference type="AlphaFoldDB" id="K2MQL1"/>
<dbReference type="InterPro" id="IPR036097">
    <property type="entry name" value="HisK_dim/P_sf"/>
</dbReference>
<dbReference type="SMART" id="SM00388">
    <property type="entry name" value="HisKA"/>
    <property type="match status" value="1"/>
</dbReference>
<evidence type="ECO:0000259" key="13">
    <source>
        <dbReference type="PROSITE" id="PS50885"/>
    </source>
</evidence>
<name>K2MQL1_9HYPH</name>
<dbReference type="GO" id="GO:0005886">
    <property type="term" value="C:plasma membrane"/>
    <property type="evidence" value="ECO:0007669"/>
    <property type="project" value="TreeGrafter"/>
</dbReference>
<dbReference type="PANTHER" id="PTHR45436:SF1">
    <property type="entry name" value="SENSOR PROTEIN QSEC"/>
    <property type="match status" value="1"/>
</dbReference>
<sequence length="478" mass="51640">MGSPIGEADARRSLSIASRLAMALTLILALAVAATIYAAYGYGRRAANEAFDRLLQGAALQIAERIFVIEGEIRVDIPVSAFELLSLAKDERVFYRVATPDGTTLTGYDAFPLPEATAIPEQGLTYETTYGGEEVRALVMLRRLAERAVSGDIYVVVAHTMVSRGQLARSVATQAVAVIAGAGLAILVLVLLAMRYALRPLERVQTAILERDPLDLSPFSMQAPHEVSALVAAINRFMGRLDRRVRAMQDYVADSAHQIRTSITALRAHSELALEEEDPQRLKTLHKRIRSRAIGLNRLTDQLLSHALVTHRADTAPLEPLDLRRVAVDAEREFGQLSGNSKARIRLDLPEEPVMVAGDAFSLREAVKNLLNNAQAHGKGPVGLSVRDAAGRRAVIAVTDRGAGLEVADASAIGQRFSIDPNKPESAGLGLAIVREVAEFHNGRIRVARGEGDFTIGLELPLGAPAARERGQHEGHTP</sequence>
<dbReference type="InterPro" id="IPR013727">
    <property type="entry name" value="2CSK_N"/>
</dbReference>
<feature type="domain" description="HAMP" evidence="13">
    <location>
        <begin position="195"/>
        <end position="246"/>
    </location>
</feature>
<dbReference type="InterPro" id="IPR036890">
    <property type="entry name" value="HATPase_C_sf"/>
</dbReference>
<evidence type="ECO:0000256" key="9">
    <source>
        <dbReference type="ARBA" id="ARBA00023012"/>
    </source>
</evidence>
<keyword evidence="4" id="KW-0597">Phosphoprotein</keyword>
<evidence type="ECO:0000256" key="2">
    <source>
        <dbReference type="ARBA" id="ARBA00004370"/>
    </source>
</evidence>
<dbReference type="PROSITE" id="PS50109">
    <property type="entry name" value="HIS_KIN"/>
    <property type="match status" value="1"/>
</dbReference>
<dbReference type="STRING" id="391937.NA2_06847"/>
<dbReference type="RefSeq" id="WP_008595727.1">
    <property type="nucleotide sequence ID" value="NZ_AMRM01000006.1"/>
</dbReference>
<evidence type="ECO:0000313" key="14">
    <source>
        <dbReference type="EMBL" id="EKF19592.1"/>
    </source>
</evidence>
<comment type="catalytic activity">
    <reaction evidence="1">
        <text>ATP + protein L-histidine = ADP + protein N-phospho-L-histidine.</text>
        <dbReference type="EC" id="2.7.13.3"/>
    </reaction>
</comment>
<keyword evidence="8 11" id="KW-1133">Transmembrane helix</keyword>
<feature type="transmembrane region" description="Helical" evidence="11">
    <location>
        <begin position="20"/>
        <end position="40"/>
    </location>
</feature>
<dbReference type="PROSITE" id="PS50885">
    <property type="entry name" value="HAMP"/>
    <property type="match status" value="1"/>
</dbReference>
<protein>
    <recommendedName>
        <fullName evidence="3">histidine kinase</fullName>
        <ecNumber evidence="3">2.7.13.3</ecNumber>
    </recommendedName>
</protein>
<dbReference type="Proteomes" id="UP000006786">
    <property type="component" value="Unassembled WGS sequence"/>
</dbReference>
<evidence type="ECO:0000256" key="6">
    <source>
        <dbReference type="ARBA" id="ARBA00022692"/>
    </source>
</evidence>